<organism evidence="2 3">
    <name type="scientific">Glarea lozoyensis (strain ATCC 20868 / MF5171)</name>
    <dbReference type="NCBI Taxonomy" id="1116229"/>
    <lineage>
        <taxon>Eukaryota</taxon>
        <taxon>Fungi</taxon>
        <taxon>Dikarya</taxon>
        <taxon>Ascomycota</taxon>
        <taxon>Pezizomycotina</taxon>
        <taxon>Leotiomycetes</taxon>
        <taxon>Helotiales</taxon>
        <taxon>Helotiaceae</taxon>
        <taxon>Glarea</taxon>
    </lineage>
</organism>
<evidence type="ECO:0000256" key="1">
    <source>
        <dbReference type="SAM" id="MobiDB-lite"/>
    </source>
</evidence>
<dbReference type="AlphaFoldDB" id="S3EBP7"/>
<evidence type="ECO:0000313" key="2">
    <source>
        <dbReference type="EMBL" id="EPE35728.1"/>
    </source>
</evidence>
<feature type="compositionally biased region" description="Polar residues" evidence="1">
    <location>
        <begin position="153"/>
        <end position="164"/>
    </location>
</feature>
<dbReference type="EMBL" id="KE145353">
    <property type="protein sequence ID" value="EPE35728.1"/>
    <property type="molecule type" value="Genomic_DNA"/>
</dbReference>
<sequence>MTFSSAVSVPEQLVLASTPKRKRNTPGPPTPPSSSPTKTKMKLNTNVMSSPQDDGRAGSPRTKVANHFQSLQIDDARVSKLDLKRPMLSADEVMTGQTDGTSDDDNSNTRKRVKVLEIPETPDVHAKRKANTTKQHLVAPKFTLAINRGPPQDGTSFGSGSPQIQGEMDPVIFKSGNPLGKLKSGALKRAYPSINRLSNSKSRSRKRSGTPPLHSSATGDSESDDPPKIVDPERAAQTWHDDEITGHDPSDPEDDGEGINGIGFKPTAAEAYARAQKRKSQMADYKSREAREARARRNERRRGKEKADREESKERRVHFSEAEKLAIQFIV</sequence>
<gene>
    <name evidence="2" type="ORF">GLAREA_05065</name>
</gene>
<feature type="compositionally biased region" description="Polar residues" evidence="1">
    <location>
        <begin position="43"/>
        <end position="52"/>
    </location>
</feature>
<dbReference type="KEGG" id="glz:GLAREA_05065"/>
<dbReference type="eggNOG" id="ENOG502SEIX">
    <property type="taxonomic scope" value="Eukaryota"/>
</dbReference>
<dbReference type="GeneID" id="19464120"/>
<feature type="compositionally biased region" description="Basic and acidic residues" evidence="1">
    <location>
        <begin position="74"/>
        <end position="85"/>
    </location>
</feature>
<proteinExistence type="predicted"/>
<feature type="compositionally biased region" description="Basic and acidic residues" evidence="1">
    <location>
        <begin position="285"/>
        <end position="296"/>
    </location>
</feature>
<dbReference type="OMA" id="RTKVAYH"/>
<dbReference type="OrthoDB" id="5391950at2759"/>
<reference evidence="2 3" key="1">
    <citation type="journal article" date="2013" name="BMC Genomics">
        <title>Genomics-driven discovery of the pneumocandin biosynthetic gene cluster in the fungus Glarea lozoyensis.</title>
        <authorList>
            <person name="Chen L."/>
            <person name="Yue Q."/>
            <person name="Zhang X."/>
            <person name="Xiang M."/>
            <person name="Wang C."/>
            <person name="Li S."/>
            <person name="Che Y."/>
            <person name="Ortiz-Lopez F.J."/>
            <person name="Bills G.F."/>
            <person name="Liu X."/>
            <person name="An Z."/>
        </authorList>
    </citation>
    <scope>NUCLEOTIDE SEQUENCE [LARGE SCALE GENOMIC DNA]</scope>
    <source>
        <strain evidence="3">ATCC 20868 / MF5171</strain>
    </source>
</reference>
<dbReference type="RefSeq" id="XP_008076546.1">
    <property type="nucleotide sequence ID" value="XM_008078355.1"/>
</dbReference>
<evidence type="ECO:0000313" key="3">
    <source>
        <dbReference type="Proteomes" id="UP000016922"/>
    </source>
</evidence>
<name>S3EBP7_GLAL2</name>
<feature type="compositionally biased region" description="Basic and acidic residues" evidence="1">
    <location>
        <begin position="114"/>
        <end position="125"/>
    </location>
</feature>
<keyword evidence="3" id="KW-1185">Reference proteome</keyword>
<dbReference type="Proteomes" id="UP000016922">
    <property type="component" value="Unassembled WGS sequence"/>
</dbReference>
<feature type="compositionally biased region" description="Basic and acidic residues" evidence="1">
    <location>
        <begin position="305"/>
        <end position="318"/>
    </location>
</feature>
<protein>
    <submittedName>
        <fullName evidence="2">Uncharacterized protein</fullName>
    </submittedName>
</protein>
<feature type="compositionally biased region" description="Basic and acidic residues" evidence="1">
    <location>
        <begin position="225"/>
        <end position="250"/>
    </location>
</feature>
<feature type="region of interest" description="Disordered" evidence="1">
    <location>
        <begin position="1"/>
        <end position="318"/>
    </location>
</feature>
<accession>S3EBP7</accession>
<dbReference type="HOGENOM" id="CLU_042177_0_0_1"/>